<dbReference type="Proteomes" id="UP000035021">
    <property type="component" value="Unassembled WGS sequence"/>
</dbReference>
<dbReference type="InterPro" id="IPR000182">
    <property type="entry name" value="GNAT_dom"/>
</dbReference>
<dbReference type="Pfam" id="PF08445">
    <property type="entry name" value="FR47"/>
    <property type="match status" value="1"/>
</dbReference>
<dbReference type="Gene3D" id="3.40.630.30">
    <property type="match status" value="1"/>
</dbReference>
<dbReference type="InterPro" id="IPR016181">
    <property type="entry name" value="Acyl_CoA_acyltransferase"/>
</dbReference>
<name>A0ABQ0IFC6_9ACTN</name>
<organism evidence="2 3">
    <name type="scientific">Gordonia paraffinivorans NBRC 108238</name>
    <dbReference type="NCBI Taxonomy" id="1223543"/>
    <lineage>
        <taxon>Bacteria</taxon>
        <taxon>Bacillati</taxon>
        <taxon>Actinomycetota</taxon>
        <taxon>Actinomycetes</taxon>
        <taxon>Mycobacteriales</taxon>
        <taxon>Gordoniaceae</taxon>
        <taxon>Gordonia</taxon>
    </lineage>
</organism>
<gene>
    <name evidence="2" type="ORF">GP2_001_01560</name>
</gene>
<reference evidence="2 3" key="1">
    <citation type="submission" date="2013-02" db="EMBL/GenBank/DDBJ databases">
        <title>Whole genome shotgun sequence of Gordonia paraffinivorans NBRC 108238.</title>
        <authorList>
            <person name="Isaki-Nakamura S."/>
            <person name="Hosoyama A."/>
            <person name="Tsuchikane K."/>
            <person name="Ando Y."/>
            <person name="Baba S."/>
            <person name="Ohji S."/>
            <person name="Hamada M."/>
            <person name="Tamura T."/>
            <person name="Yamazoe A."/>
            <person name="Yamazaki S."/>
            <person name="Fujita N."/>
        </authorList>
    </citation>
    <scope>NUCLEOTIDE SEQUENCE [LARGE SCALE GENOMIC DNA]</scope>
    <source>
        <strain evidence="2 3">NBRC 108238</strain>
    </source>
</reference>
<protein>
    <submittedName>
        <fullName evidence="2">Acetyltransferase</fullName>
    </submittedName>
</protein>
<dbReference type="Pfam" id="PF13312">
    <property type="entry name" value="DUF4081"/>
    <property type="match status" value="1"/>
</dbReference>
<dbReference type="EMBL" id="BAOQ01000001">
    <property type="protein sequence ID" value="GAC82303.1"/>
    <property type="molecule type" value="Genomic_DNA"/>
</dbReference>
<dbReference type="PIRSF" id="PIRSF021603">
    <property type="entry name" value="UCP21603_acetyltransf"/>
    <property type="match status" value="1"/>
</dbReference>
<comment type="caution">
    <text evidence="2">The sequence shown here is derived from an EMBL/GenBank/DDBJ whole genome shotgun (WGS) entry which is preliminary data.</text>
</comment>
<accession>A0ABQ0IFC6</accession>
<sequence>MVLKLLDDKPLGARDAAAVERVLASDPVAMCMVAARFETHGINPRLLGGEFWTADDPSTSLCFSGANLIPLIGARADLDHFSDRAVAAPRACSSIVGRAELVLPMWEQIEPVWGAAREVRPVQPLLALTRPPKVAPDAEVRLVTLDDLDAYMPAAIDMFIGEVGVDPTAGDGGRSYRRRLASLISAHRVFARFDGPDVVFKAEIGSMSRRVGQIQGVWVAPDRRGEGVGMGGTAAVADAVAAQGRLPSLYVNSFNTTARAVYERIGFTQVGTFATVLVD</sequence>
<proteinExistence type="predicted"/>
<evidence type="ECO:0000313" key="2">
    <source>
        <dbReference type="EMBL" id="GAC82303.1"/>
    </source>
</evidence>
<dbReference type="SUPFAM" id="SSF55729">
    <property type="entry name" value="Acyl-CoA N-acyltransferases (Nat)"/>
    <property type="match status" value="1"/>
</dbReference>
<dbReference type="InterPro" id="IPR025289">
    <property type="entry name" value="DUF4081"/>
</dbReference>
<evidence type="ECO:0000313" key="3">
    <source>
        <dbReference type="Proteomes" id="UP000035021"/>
    </source>
</evidence>
<feature type="domain" description="N-acetyltransferase" evidence="1">
    <location>
        <begin position="138"/>
        <end position="279"/>
    </location>
</feature>
<dbReference type="InterPro" id="IPR016794">
    <property type="entry name" value="UCP21603_acetyltransf"/>
</dbReference>
<evidence type="ECO:0000259" key="1">
    <source>
        <dbReference type="PROSITE" id="PS51186"/>
    </source>
</evidence>
<keyword evidence="3" id="KW-1185">Reference proteome</keyword>
<dbReference type="InterPro" id="IPR013653">
    <property type="entry name" value="GCN5-like_dom"/>
</dbReference>
<dbReference type="PROSITE" id="PS51186">
    <property type="entry name" value="GNAT"/>
    <property type="match status" value="1"/>
</dbReference>